<accession>X1JWH1</accession>
<dbReference type="AlphaFoldDB" id="X1JWH1"/>
<protein>
    <submittedName>
        <fullName evidence="1">Uncharacterized protein</fullName>
    </submittedName>
</protein>
<reference evidence="1" key="1">
    <citation type="journal article" date="2014" name="Front. Microbiol.">
        <title>High frequency of phylogenetically diverse reductive dehalogenase-homologous genes in deep subseafloor sedimentary metagenomes.</title>
        <authorList>
            <person name="Kawai M."/>
            <person name="Futagami T."/>
            <person name="Toyoda A."/>
            <person name="Takaki Y."/>
            <person name="Nishi S."/>
            <person name="Hori S."/>
            <person name="Arai W."/>
            <person name="Tsubouchi T."/>
            <person name="Morono Y."/>
            <person name="Uchiyama I."/>
            <person name="Ito T."/>
            <person name="Fujiyama A."/>
            <person name="Inagaki F."/>
            <person name="Takami H."/>
        </authorList>
    </citation>
    <scope>NUCLEOTIDE SEQUENCE</scope>
    <source>
        <strain evidence="1">Expedition CK06-06</strain>
    </source>
</reference>
<name>X1JWH1_9ZZZZ</name>
<comment type="caution">
    <text evidence="1">The sequence shown here is derived from an EMBL/GenBank/DDBJ whole genome shotgun (WGS) entry which is preliminary data.</text>
</comment>
<evidence type="ECO:0000313" key="1">
    <source>
        <dbReference type="EMBL" id="GAH74133.1"/>
    </source>
</evidence>
<dbReference type="EMBL" id="BARU01031396">
    <property type="protein sequence ID" value="GAH74133.1"/>
    <property type="molecule type" value="Genomic_DNA"/>
</dbReference>
<gene>
    <name evidence="1" type="ORF">S03H2_49662</name>
</gene>
<sequence length="57" mass="6578">MTAFVHDKINEPVTIAPKEKFIGRLVWLTPENYSTRVLTFSSTFSDKEISYNVVKID</sequence>
<proteinExistence type="predicted"/>
<organism evidence="1">
    <name type="scientific">marine sediment metagenome</name>
    <dbReference type="NCBI Taxonomy" id="412755"/>
    <lineage>
        <taxon>unclassified sequences</taxon>
        <taxon>metagenomes</taxon>
        <taxon>ecological metagenomes</taxon>
    </lineage>
</organism>